<reference evidence="2 3" key="1">
    <citation type="journal article" date="2023" name="Res Sq">
        <title>Genomic and morphological characterization of Knufia obscura isolated from the Mars 2020 spacecraft assembly facility.</title>
        <authorList>
            <person name="Chander A.M."/>
            <person name="Teixeira M.M."/>
            <person name="Singh N.K."/>
            <person name="Williams M.P."/>
            <person name="Parker C.W."/>
            <person name="Leo P."/>
            <person name="Stajich J.E."/>
            <person name="Torok T."/>
            <person name="Tighe S."/>
            <person name="Mason C.E."/>
            <person name="Venkateswaran K."/>
        </authorList>
    </citation>
    <scope>NUCLEOTIDE SEQUENCE [LARGE SCALE GENOMIC DNA]</scope>
    <source>
        <strain evidence="2 3">CCFEE 5817</strain>
    </source>
</reference>
<dbReference type="Proteomes" id="UP001334248">
    <property type="component" value="Unassembled WGS sequence"/>
</dbReference>
<name>A0ABR0RZK5_9EURO</name>
<evidence type="ECO:0000256" key="1">
    <source>
        <dbReference type="SAM" id="MobiDB-lite"/>
    </source>
</evidence>
<dbReference type="GeneID" id="89996158"/>
<dbReference type="EMBL" id="JAVHJV010000002">
    <property type="protein sequence ID" value="KAK5945504.1"/>
    <property type="molecule type" value="Genomic_DNA"/>
</dbReference>
<feature type="compositionally biased region" description="Polar residues" evidence="1">
    <location>
        <begin position="350"/>
        <end position="367"/>
    </location>
</feature>
<sequence>MSESDDINLYLDCDHAKLQENIEKLQNIKSHLLQAFSEWHQLNGTEVDISAEYPRVDDISHEKLTIVADVSRGLELLRKLPAGVPRGVRDNIRELHSFFTQDLYSALAELQDPITILTEYDRVYWPAVISPDSIPALANTLHWNGKDRKATLAQLKQMLDVAKDRIIPNNDASQDHQQGDTSTEEQTRMVPADSKMAEVPILPEEFFDNLGRLETAITVVKSMKKDESGQWVNHAQQADILTTEDETMTCDDENSGDVDDAQDDMDDDQQEAEVKAAEVTEPGDEDSAELSPFYISKNPYSSLASPTNSPPTSPERPEAGAALPLTTNEHDDATDNLASDMAKSSIEELQLSQPQTQITATMRTRSE</sequence>
<organism evidence="2 3">
    <name type="scientific">Knufia obscura</name>
    <dbReference type="NCBI Taxonomy" id="1635080"/>
    <lineage>
        <taxon>Eukaryota</taxon>
        <taxon>Fungi</taxon>
        <taxon>Dikarya</taxon>
        <taxon>Ascomycota</taxon>
        <taxon>Pezizomycotina</taxon>
        <taxon>Eurotiomycetes</taxon>
        <taxon>Chaetothyriomycetidae</taxon>
        <taxon>Chaetothyriales</taxon>
        <taxon>Trichomeriaceae</taxon>
        <taxon>Knufia</taxon>
    </lineage>
</organism>
<feature type="region of interest" description="Disordered" evidence="1">
    <location>
        <begin position="237"/>
        <end position="367"/>
    </location>
</feature>
<keyword evidence="3" id="KW-1185">Reference proteome</keyword>
<evidence type="ECO:0000313" key="3">
    <source>
        <dbReference type="Proteomes" id="UP001334248"/>
    </source>
</evidence>
<proteinExistence type="predicted"/>
<evidence type="ECO:0000313" key="2">
    <source>
        <dbReference type="EMBL" id="KAK5945504.1"/>
    </source>
</evidence>
<protein>
    <submittedName>
        <fullName evidence="2">Uncharacterized protein</fullName>
    </submittedName>
</protein>
<comment type="caution">
    <text evidence="2">The sequence shown here is derived from an EMBL/GenBank/DDBJ whole genome shotgun (WGS) entry which is preliminary data.</text>
</comment>
<feature type="compositionally biased region" description="Polar residues" evidence="1">
    <location>
        <begin position="298"/>
        <end position="307"/>
    </location>
</feature>
<feature type="compositionally biased region" description="Acidic residues" evidence="1">
    <location>
        <begin position="242"/>
        <end position="271"/>
    </location>
</feature>
<accession>A0ABR0RZK5</accession>
<feature type="region of interest" description="Disordered" evidence="1">
    <location>
        <begin position="166"/>
        <end position="190"/>
    </location>
</feature>
<dbReference type="RefSeq" id="XP_064733594.1">
    <property type="nucleotide sequence ID" value="XM_064871141.1"/>
</dbReference>
<gene>
    <name evidence="2" type="ORF">PMZ80_002709</name>
</gene>